<protein>
    <submittedName>
        <fullName evidence="1">Uncharacterized protein</fullName>
    </submittedName>
</protein>
<dbReference type="Proteomes" id="UP001231649">
    <property type="component" value="Chromosome 19"/>
</dbReference>
<proteinExistence type="predicted"/>
<evidence type="ECO:0000313" key="1">
    <source>
        <dbReference type="EMBL" id="KAJ8721094.1"/>
    </source>
</evidence>
<accession>A0ACC2QQK1</accession>
<name>A0ACC2QQK1_9NEOP</name>
<sequence length="107" mass="12936">MEVYFIMKVYIQVFNISIVPVRNWGDIKQLRFFFFRLSITTKCADESKILRTKENKTSINTTEFLSLGQIIHRTYNYYDDLRSQKSHYQNNNNIHKNELYIKTETLN</sequence>
<keyword evidence="2" id="KW-1185">Reference proteome</keyword>
<evidence type="ECO:0000313" key="2">
    <source>
        <dbReference type="Proteomes" id="UP001231649"/>
    </source>
</evidence>
<comment type="caution">
    <text evidence="1">The sequence shown here is derived from an EMBL/GenBank/DDBJ whole genome shotgun (WGS) entry which is preliminary data.</text>
</comment>
<reference evidence="1" key="1">
    <citation type="submission" date="2023-03" db="EMBL/GenBank/DDBJ databases">
        <title>Chromosome-level genomes of two armyworms, Mythimna separata and Mythimna loreyi, provide insights into the biosynthesis and reception of sex pheromones.</title>
        <authorList>
            <person name="Zhao H."/>
        </authorList>
    </citation>
    <scope>NUCLEOTIDE SEQUENCE</scope>
    <source>
        <strain evidence="1">BeijingLab</strain>
    </source>
</reference>
<dbReference type="EMBL" id="CM056795">
    <property type="protein sequence ID" value="KAJ8721094.1"/>
    <property type="molecule type" value="Genomic_DNA"/>
</dbReference>
<gene>
    <name evidence="1" type="ORF">PYW08_006559</name>
</gene>
<organism evidence="1 2">
    <name type="scientific">Mythimna loreyi</name>
    <dbReference type="NCBI Taxonomy" id="667449"/>
    <lineage>
        <taxon>Eukaryota</taxon>
        <taxon>Metazoa</taxon>
        <taxon>Ecdysozoa</taxon>
        <taxon>Arthropoda</taxon>
        <taxon>Hexapoda</taxon>
        <taxon>Insecta</taxon>
        <taxon>Pterygota</taxon>
        <taxon>Neoptera</taxon>
        <taxon>Endopterygota</taxon>
        <taxon>Lepidoptera</taxon>
        <taxon>Glossata</taxon>
        <taxon>Ditrysia</taxon>
        <taxon>Noctuoidea</taxon>
        <taxon>Noctuidae</taxon>
        <taxon>Noctuinae</taxon>
        <taxon>Hadenini</taxon>
        <taxon>Mythimna</taxon>
    </lineage>
</organism>